<evidence type="ECO:0000256" key="1">
    <source>
        <dbReference type="PIRSR" id="PIRSR639069-1"/>
    </source>
</evidence>
<dbReference type="PANTHER" id="PTHR40111:SF1">
    <property type="entry name" value="CEPHALOSPORIN-C DEACETYLASE"/>
    <property type="match status" value="1"/>
</dbReference>
<dbReference type="GO" id="GO:0005976">
    <property type="term" value="P:polysaccharide metabolic process"/>
    <property type="evidence" value="ECO:0007669"/>
    <property type="project" value="TreeGrafter"/>
</dbReference>
<feature type="active site" description="Charge relay system" evidence="1">
    <location>
        <position position="263"/>
    </location>
</feature>
<dbReference type="Pfam" id="PF05448">
    <property type="entry name" value="AXE1"/>
    <property type="match status" value="1"/>
</dbReference>
<dbReference type="Proteomes" id="UP001193501">
    <property type="component" value="Unassembled WGS sequence"/>
</dbReference>
<accession>A0AAE4YCE9</accession>
<gene>
    <name evidence="4" type="ORF">GV832_05730</name>
</gene>
<keyword evidence="5" id="KW-1185">Reference proteome</keyword>
<proteinExistence type="predicted"/>
<comment type="caution">
    <text evidence="4">The sequence shown here is derived from an EMBL/GenBank/DDBJ whole genome shotgun (WGS) entry which is preliminary data.</text>
</comment>
<dbReference type="InterPro" id="IPR008391">
    <property type="entry name" value="AXE1_dom"/>
</dbReference>
<feature type="domain" description="Acetyl xylan esterase" evidence="3">
    <location>
        <begin position="1"/>
        <end position="308"/>
    </location>
</feature>
<reference evidence="4" key="1">
    <citation type="submission" date="2020-01" db="EMBL/GenBank/DDBJ databases">
        <authorList>
            <person name="Chen W.-M."/>
        </authorList>
    </citation>
    <scope>NUCLEOTIDE SEQUENCE</scope>
    <source>
        <strain evidence="4">CYK-10</strain>
    </source>
</reference>
<dbReference type="EMBL" id="JAABNR010000004">
    <property type="protein sequence ID" value="NBZ87075.1"/>
    <property type="molecule type" value="Genomic_DNA"/>
</dbReference>
<evidence type="ECO:0000313" key="4">
    <source>
        <dbReference type="EMBL" id="NBZ87075.1"/>
    </source>
</evidence>
<sequence length="313" mass="33628">MPFPDLSPDVVAEYRSDARAPEDFDAFWSGTLAGARGDLGLTVTPVEDGPVFQVSDVSYRGFGGHEVKGWLIAPPGASSVVVKFIGYNGGRSFAHEHLFWPSTGRAVLVMDTRGQGSGWAPGATPDPVGSDPAHAGFMTRGILRREDYFYRRVFTDAVRAVEAAFTLYPRVAVAGGSQGGGISLAVAGLVPGLSAVMPDVPYLCDFWRGVTVATRDPYLEIARYLAVHRGAEEAVFRTLSYFDGVHFAARATAPALFSVGIMDTICPPSTVYGAYNAYAAPKQMARYTFNDHEGGGPFQEMRQKDWLAGVMPA</sequence>
<evidence type="ECO:0000256" key="2">
    <source>
        <dbReference type="PIRSR" id="PIRSR639069-2"/>
    </source>
</evidence>
<dbReference type="SUPFAM" id="SSF53474">
    <property type="entry name" value="alpha/beta-Hydrolases"/>
    <property type="match status" value="1"/>
</dbReference>
<dbReference type="InterPro" id="IPR039069">
    <property type="entry name" value="CE7"/>
</dbReference>
<dbReference type="Gene3D" id="3.40.50.1820">
    <property type="entry name" value="alpha/beta hydrolase"/>
    <property type="match status" value="1"/>
</dbReference>
<dbReference type="AlphaFoldDB" id="A0AAE4YCE9"/>
<dbReference type="PANTHER" id="PTHR40111">
    <property type="entry name" value="CEPHALOSPORIN-C DEACETYLASE"/>
    <property type="match status" value="1"/>
</dbReference>
<organism evidence="4 5">
    <name type="scientific">Stagnihabitans tardus</name>
    <dbReference type="NCBI Taxonomy" id="2699202"/>
    <lineage>
        <taxon>Bacteria</taxon>
        <taxon>Pseudomonadati</taxon>
        <taxon>Pseudomonadota</taxon>
        <taxon>Alphaproteobacteria</taxon>
        <taxon>Rhodobacterales</taxon>
        <taxon>Paracoccaceae</taxon>
        <taxon>Stagnihabitans</taxon>
    </lineage>
</organism>
<evidence type="ECO:0000259" key="3">
    <source>
        <dbReference type="Pfam" id="PF05448"/>
    </source>
</evidence>
<feature type="active site" description="Charge relay system" evidence="1">
    <location>
        <position position="292"/>
    </location>
</feature>
<feature type="binding site" evidence="2">
    <location>
        <position position="87"/>
    </location>
    <ligand>
        <name>substrate</name>
    </ligand>
</feature>
<dbReference type="RefSeq" id="WP_168773880.1">
    <property type="nucleotide sequence ID" value="NZ_JAABNR010000004.1"/>
</dbReference>
<name>A0AAE4YCE9_9RHOB</name>
<evidence type="ECO:0000313" key="5">
    <source>
        <dbReference type="Proteomes" id="UP001193501"/>
    </source>
</evidence>
<dbReference type="GO" id="GO:0052689">
    <property type="term" value="F:carboxylic ester hydrolase activity"/>
    <property type="evidence" value="ECO:0007669"/>
    <property type="project" value="TreeGrafter"/>
</dbReference>
<dbReference type="InterPro" id="IPR029058">
    <property type="entry name" value="AB_hydrolase_fold"/>
</dbReference>
<protein>
    <submittedName>
        <fullName evidence="4">Acetylxylan esterase</fullName>
    </submittedName>
</protein>
<feature type="active site" description="Nucleophile" evidence="1">
    <location>
        <position position="177"/>
    </location>
</feature>